<dbReference type="PANTHER" id="PTHR38340:SF1">
    <property type="entry name" value="S-LAYER PROTEIN"/>
    <property type="match status" value="1"/>
</dbReference>
<dbReference type="Pfam" id="PF00353">
    <property type="entry name" value="HemolysinCabind"/>
    <property type="match status" value="2"/>
</dbReference>
<evidence type="ECO:0000256" key="3">
    <source>
        <dbReference type="ARBA" id="ARBA00022525"/>
    </source>
</evidence>
<keyword evidence="3" id="KW-0964">Secreted</keyword>
<name>A0A933P023_9HYPH</name>
<organism evidence="6 7">
    <name type="scientific">Devosia nanyangense</name>
    <dbReference type="NCBI Taxonomy" id="1228055"/>
    <lineage>
        <taxon>Bacteria</taxon>
        <taxon>Pseudomonadati</taxon>
        <taxon>Pseudomonadota</taxon>
        <taxon>Alphaproteobacteria</taxon>
        <taxon>Hyphomicrobiales</taxon>
        <taxon>Devosiaceae</taxon>
        <taxon>Devosia</taxon>
    </lineage>
</organism>
<dbReference type="InterPro" id="IPR050557">
    <property type="entry name" value="RTX_toxin/Mannuronan_C5-epim"/>
</dbReference>
<dbReference type="Proteomes" id="UP000782610">
    <property type="component" value="Unassembled WGS sequence"/>
</dbReference>
<evidence type="ECO:0000256" key="2">
    <source>
        <dbReference type="ARBA" id="ARBA00004613"/>
    </source>
</evidence>
<dbReference type="InterPro" id="IPR013858">
    <property type="entry name" value="Peptidase_M10B_C"/>
</dbReference>
<dbReference type="InterPro" id="IPR011049">
    <property type="entry name" value="Serralysin-like_metalloprot_C"/>
</dbReference>
<protein>
    <submittedName>
        <fullName evidence="6">M10 family metallopeptidase C-terminal domain-containing protein</fullName>
    </submittedName>
</protein>
<dbReference type="Gene3D" id="2.150.10.10">
    <property type="entry name" value="Serralysin-like metalloprotease, C-terminal"/>
    <property type="match status" value="2"/>
</dbReference>
<comment type="caution">
    <text evidence="6">The sequence shown here is derived from an EMBL/GenBank/DDBJ whole genome shotgun (WGS) entry which is preliminary data.</text>
</comment>
<evidence type="ECO:0000259" key="5">
    <source>
        <dbReference type="Pfam" id="PF08548"/>
    </source>
</evidence>
<dbReference type="SUPFAM" id="SSF51120">
    <property type="entry name" value="beta-Roll"/>
    <property type="match status" value="2"/>
</dbReference>
<evidence type="ECO:0000256" key="4">
    <source>
        <dbReference type="ARBA" id="ARBA00022737"/>
    </source>
</evidence>
<comment type="subcellular location">
    <subcellularLocation>
        <location evidence="2">Secreted</location>
    </subcellularLocation>
</comment>
<comment type="cofactor">
    <cofactor evidence="1">
        <name>Ca(2+)</name>
        <dbReference type="ChEBI" id="CHEBI:29108"/>
    </cofactor>
</comment>
<dbReference type="AlphaFoldDB" id="A0A933P023"/>
<dbReference type="GO" id="GO:0005615">
    <property type="term" value="C:extracellular space"/>
    <property type="evidence" value="ECO:0007669"/>
    <property type="project" value="InterPro"/>
</dbReference>
<feature type="domain" description="Peptidase M10 serralysin C-terminal" evidence="5">
    <location>
        <begin position="149"/>
        <end position="358"/>
    </location>
</feature>
<dbReference type="PROSITE" id="PS00330">
    <property type="entry name" value="HEMOLYSIN_CALCIUM"/>
    <property type="match status" value="2"/>
</dbReference>
<evidence type="ECO:0000256" key="1">
    <source>
        <dbReference type="ARBA" id="ARBA00001913"/>
    </source>
</evidence>
<dbReference type="PRINTS" id="PR00313">
    <property type="entry name" value="CABNDNGRPT"/>
</dbReference>
<dbReference type="InterPro" id="IPR018511">
    <property type="entry name" value="Hemolysin-typ_Ca-bd_CS"/>
</dbReference>
<dbReference type="Pfam" id="PF08548">
    <property type="entry name" value="Peptidase_M10_C"/>
    <property type="match status" value="1"/>
</dbReference>
<dbReference type="GO" id="GO:0005509">
    <property type="term" value="F:calcium ion binding"/>
    <property type="evidence" value="ECO:0007669"/>
    <property type="project" value="InterPro"/>
</dbReference>
<dbReference type="InterPro" id="IPR001343">
    <property type="entry name" value="Hemolysn_Ca-bd"/>
</dbReference>
<sequence>MATVIANAALDMASMDFADFYNAKKYSYTSKTVKIDYSSGYQDRFDGSFGVNIFTKSISGTATSYSGYNWKTSTLLWSISGLKLSAASVFNAAKTASLSDDHAVFANAFAGADTVTGSSLADYLKGFAGDDLLKGRGGADRLDGGDGSHDTADYTDKSTAVQVTLTGATWVVVKVNGIAEDTIRNIENALGGSGNDILTGDGLANSLKGNAGADKLVGGGGADTLIGGAGNDTLIGGAGRDLLTGSADSDVFKFTSVGSSGTTATTRDIVTDFVHGTDKIDLAAIDATAAAGDQAFILNAKGGASSAVAQGHIGWYTIDKAGTANDQTILRINTDADSTIEMTIQLNGLIKLTASDFIL</sequence>
<evidence type="ECO:0000313" key="7">
    <source>
        <dbReference type="Proteomes" id="UP000782610"/>
    </source>
</evidence>
<accession>A0A933P023</accession>
<evidence type="ECO:0000313" key="6">
    <source>
        <dbReference type="EMBL" id="MBI4923945.1"/>
    </source>
</evidence>
<proteinExistence type="predicted"/>
<dbReference type="PANTHER" id="PTHR38340">
    <property type="entry name" value="S-LAYER PROTEIN"/>
    <property type="match status" value="1"/>
</dbReference>
<reference evidence="6" key="1">
    <citation type="submission" date="2020-07" db="EMBL/GenBank/DDBJ databases">
        <title>Huge and variable diversity of episymbiotic CPR bacteria and DPANN archaea in groundwater ecosystems.</title>
        <authorList>
            <person name="He C.Y."/>
            <person name="Keren R."/>
            <person name="Whittaker M."/>
            <person name="Farag I.F."/>
            <person name="Doudna J."/>
            <person name="Cate J.H.D."/>
            <person name="Banfield J.F."/>
        </authorList>
    </citation>
    <scope>NUCLEOTIDE SEQUENCE</scope>
    <source>
        <strain evidence="6">NC_groundwater_1586_Pr3_B-0.1um_66_15</strain>
    </source>
</reference>
<dbReference type="EMBL" id="JACRAF010000065">
    <property type="protein sequence ID" value="MBI4923945.1"/>
    <property type="molecule type" value="Genomic_DNA"/>
</dbReference>
<keyword evidence="4" id="KW-0677">Repeat</keyword>
<gene>
    <name evidence="6" type="ORF">HY834_19600</name>
</gene>